<dbReference type="SUPFAM" id="SSF69255">
    <property type="entry name" value="gp5 N-terminal domain-like"/>
    <property type="match status" value="1"/>
</dbReference>
<dbReference type="Gene3D" id="3.55.50.10">
    <property type="entry name" value="Baseplate protein-like domains"/>
    <property type="match status" value="1"/>
</dbReference>
<dbReference type="SUPFAM" id="SSF69349">
    <property type="entry name" value="Phage fibre proteins"/>
    <property type="match status" value="1"/>
</dbReference>
<dbReference type="Pfam" id="PF22178">
    <property type="entry name" value="Gp5_trimer_C"/>
    <property type="match status" value="1"/>
</dbReference>
<dbReference type="RefSeq" id="WP_327793437.1">
    <property type="nucleotide sequence ID" value="NZ_JADQAZ010000001.1"/>
</dbReference>
<name>A0AAP2CRH8_9RHOB</name>
<dbReference type="Gene3D" id="4.10.220.110">
    <property type="match status" value="1"/>
</dbReference>
<proteinExistence type="inferred from homology"/>
<dbReference type="EMBL" id="JADQAZ010000001">
    <property type="protein sequence ID" value="MBT0957261.1"/>
    <property type="molecule type" value="Genomic_DNA"/>
</dbReference>
<evidence type="ECO:0000313" key="4">
    <source>
        <dbReference type="EMBL" id="MBT0957261.1"/>
    </source>
</evidence>
<evidence type="ECO:0000259" key="3">
    <source>
        <dbReference type="Pfam" id="PF22178"/>
    </source>
</evidence>
<evidence type="ECO:0000256" key="1">
    <source>
        <dbReference type="ARBA" id="ARBA00005558"/>
    </source>
</evidence>
<sequence length="658" mass="73105">MDSSELVLMRFNGMDGVNQNFEYQVEALSDDTDINLDALIGHHMTVELTGRHQEPIYYDGIVVEAAWADDGDSGHYYRFTLRPWFWLMSRRRNNKIWQNKSFEQIAQDVCGSFNGDSASSLNVSGLSGQLATEPHEYIVQYGESDMHFLCRLAERFGVNYYFKHSQGQHELCLVDMNDNFPKIPGGSREYIANGGDFNAEEEHFSDWSPGRRLTTGVIATTDYNFKTPSAGMNATSIGDAEYGNAQIESYDYPGGHLDQNGGTRISQLRIEQERARDKYHTATGTTITLSSGMVVELTGDDHEGDVEGKDYICIKALHSYSDGGYRSGGNTEGNFRGSYEFAPMDVPFAPERKTYETRMSGPQTALVVGPAGEEIHVDQYGRIKVQFYWDRLGSRDENSSMWVRCAQMWAGAQWGALFTPRIGMEVVVEFLEGDPNQPLIVGCVYNAENMPPYPQPGDKNWNGIKSNTTKGGGGYNELVFNDTKGEELFRQHAQFDMETKVLNDERRHVLKNRNTNIDVNETRIVGQDEAHTIKRDSTYTVERDETTVTKRDHSGEVGRNQTLDVAENQTETVGSNREVSIGSNDTLDVGNTLEIEAGSKIKLKVGGSSIEMDSTSITIKSLNIKIDAGAKLDTNGGGLVSHKAGGVMTVKGALVKIN</sequence>
<reference evidence="4 5" key="1">
    <citation type="journal article" date="2021" name="Arch. Microbiol.">
        <title>Harenicola maris gen. nov., sp. nov. isolated from the Sea of Japan shallow sediments.</title>
        <authorList>
            <person name="Romanenko L.A."/>
            <person name="Kurilenko V.V."/>
            <person name="Chernysheva N.Y."/>
            <person name="Tekutyeva L.A."/>
            <person name="Velansky P.V."/>
            <person name="Svetashev V.I."/>
            <person name="Isaeva M.P."/>
        </authorList>
    </citation>
    <scope>NUCLEOTIDE SEQUENCE [LARGE SCALE GENOMIC DNA]</scope>
    <source>
        <strain evidence="4 5">KMM 3653</strain>
    </source>
</reference>
<organism evidence="4 5">
    <name type="scientific">Harenicola maris</name>
    <dbReference type="NCBI Taxonomy" id="2841044"/>
    <lineage>
        <taxon>Bacteria</taxon>
        <taxon>Pseudomonadati</taxon>
        <taxon>Pseudomonadota</taxon>
        <taxon>Alphaproteobacteria</taxon>
        <taxon>Rhodobacterales</taxon>
        <taxon>Paracoccaceae</taxon>
        <taxon>Harenicola</taxon>
    </lineage>
</organism>
<evidence type="ECO:0000259" key="2">
    <source>
        <dbReference type="Pfam" id="PF04717"/>
    </source>
</evidence>
<dbReference type="Gene3D" id="2.30.110.50">
    <property type="match status" value="1"/>
</dbReference>
<gene>
    <name evidence="4" type="primary">tssI</name>
    <name evidence="4" type="ORF">IV417_07685</name>
</gene>
<dbReference type="NCBIfam" id="TIGR03361">
    <property type="entry name" value="VI_Rhs_Vgr"/>
    <property type="match status" value="1"/>
</dbReference>
<evidence type="ECO:0000313" key="5">
    <source>
        <dbReference type="Proteomes" id="UP001315686"/>
    </source>
</evidence>
<dbReference type="Pfam" id="PF04717">
    <property type="entry name" value="Phage_base_V"/>
    <property type="match status" value="1"/>
</dbReference>
<keyword evidence="5" id="KW-1185">Reference proteome</keyword>
<feature type="domain" description="Gp5/Type VI secretion system Vgr C-terminal trimerisation" evidence="3">
    <location>
        <begin position="463"/>
        <end position="553"/>
    </location>
</feature>
<dbReference type="SUPFAM" id="SSF69279">
    <property type="entry name" value="Phage tail proteins"/>
    <property type="match status" value="2"/>
</dbReference>
<dbReference type="AlphaFoldDB" id="A0AAP2CRH8"/>
<dbReference type="InterPro" id="IPR006533">
    <property type="entry name" value="T6SS_Vgr_RhsGE"/>
</dbReference>
<accession>A0AAP2CRH8</accession>
<dbReference type="Gene3D" id="2.40.50.230">
    <property type="entry name" value="Gp5 N-terminal domain"/>
    <property type="match status" value="1"/>
</dbReference>
<dbReference type="InterPro" id="IPR037026">
    <property type="entry name" value="Vgr_OB-fold_dom_sf"/>
</dbReference>
<dbReference type="InterPro" id="IPR017847">
    <property type="entry name" value="T6SS_RhsGE_Vgr_subset"/>
</dbReference>
<comment type="similarity">
    <text evidence="1">Belongs to the VgrG protein family.</text>
</comment>
<feature type="domain" description="Gp5/Type VI secretion system Vgr protein OB-fold" evidence="2">
    <location>
        <begin position="378"/>
        <end position="445"/>
    </location>
</feature>
<dbReference type="InterPro" id="IPR054030">
    <property type="entry name" value="Gp5_Vgr_C"/>
</dbReference>
<comment type="caution">
    <text evidence="4">The sequence shown here is derived from an EMBL/GenBank/DDBJ whole genome shotgun (WGS) entry which is preliminary data.</text>
</comment>
<dbReference type="Proteomes" id="UP001315686">
    <property type="component" value="Unassembled WGS sequence"/>
</dbReference>
<dbReference type="Pfam" id="PF05954">
    <property type="entry name" value="Phage_GPD"/>
    <property type="match status" value="1"/>
</dbReference>
<protein>
    <submittedName>
        <fullName evidence="4">Type VI secretion system tip protein VgrG</fullName>
    </submittedName>
</protein>
<dbReference type="NCBIfam" id="TIGR01646">
    <property type="entry name" value="vgr_GE"/>
    <property type="match status" value="1"/>
</dbReference>
<dbReference type="InterPro" id="IPR006531">
    <property type="entry name" value="Gp5/Vgr_OB"/>
</dbReference>